<evidence type="ECO:0000313" key="2">
    <source>
        <dbReference type="Proteomes" id="UP000621492"/>
    </source>
</evidence>
<protein>
    <submittedName>
        <fullName evidence="1">Transposase</fullName>
    </submittedName>
</protein>
<evidence type="ECO:0000313" key="1">
    <source>
        <dbReference type="EMBL" id="GGB38793.1"/>
    </source>
</evidence>
<comment type="caution">
    <text evidence="1">The sequence shown here is derived from an EMBL/GenBank/DDBJ whole genome shotgun (WGS) entry which is preliminary data.</text>
</comment>
<dbReference type="AlphaFoldDB" id="A0A9W5TWU8"/>
<proteinExistence type="predicted"/>
<sequence length="290" mass="34783">MPHAQLVMEKSPLYTRHDHLFKELIQTFFEEFLESFFPKIHPLINFQEISFLSEEVFTDLLEGDVVVETKLKSTDAVMIVHVEPQSTQQSHFHERMYQYLSMLYQRHRKPIIPIAVFSYKENWEKNQYIMAFPFFQVLTFNYLTLHLHKKNWRDYITSDNPAAAALLSKMNYKEEERVQVKKEFLRMIVNMQPDPAKERLIYGFFESYLKLNEEEEEQLMEEIKHMDEADRIMEIPISYEEKGKEKGREEGIRRVALEMLRKGTAIDFIARSNQVKQKRNRGVEAEFVRN</sequence>
<reference evidence="1" key="1">
    <citation type="journal article" date="2014" name="Int. J. Syst. Evol. Microbiol.">
        <title>Complete genome sequence of Corynebacterium casei LMG S-19264T (=DSM 44701T), isolated from a smear-ripened cheese.</title>
        <authorList>
            <consortium name="US DOE Joint Genome Institute (JGI-PGF)"/>
            <person name="Walter F."/>
            <person name="Albersmeier A."/>
            <person name="Kalinowski J."/>
            <person name="Ruckert C."/>
        </authorList>
    </citation>
    <scope>NUCLEOTIDE SEQUENCE</scope>
    <source>
        <strain evidence="1">CGMCC 1.15454</strain>
    </source>
</reference>
<accession>A0A9W5TWU8</accession>
<organism evidence="1 2">
    <name type="scientific">Lentibacillus populi</name>
    <dbReference type="NCBI Taxonomy" id="1827502"/>
    <lineage>
        <taxon>Bacteria</taxon>
        <taxon>Bacillati</taxon>
        <taxon>Bacillota</taxon>
        <taxon>Bacilli</taxon>
        <taxon>Bacillales</taxon>
        <taxon>Bacillaceae</taxon>
        <taxon>Lentibacillus</taxon>
    </lineage>
</organism>
<name>A0A9W5TWU8_9BACI</name>
<dbReference type="Proteomes" id="UP000621492">
    <property type="component" value="Unassembled WGS sequence"/>
</dbReference>
<dbReference type="PANTHER" id="PTHR35586">
    <property type="entry name" value="SLL1691 PROTEIN"/>
    <property type="match status" value="1"/>
</dbReference>
<keyword evidence="2" id="KW-1185">Reference proteome</keyword>
<reference evidence="1" key="2">
    <citation type="submission" date="2020-09" db="EMBL/GenBank/DDBJ databases">
        <authorList>
            <person name="Sun Q."/>
            <person name="Zhou Y."/>
        </authorList>
    </citation>
    <scope>NUCLEOTIDE SEQUENCE</scope>
    <source>
        <strain evidence="1">CGMCC 1.15454</strain>
    </source>
</reference>
<dbReference type="RefSeq" id="WP_102415661.1">
    <property type="nucleotide sequence ID" value="NZ_BMJD01000009.1"/>
</dbReference>
<gene>
    <name evidence="1" type="ORF">GCM10011409_15350</name>
</gene>
<dbReference type="EMBL" id="BMJD01000009">
    <property type="protein sequence ID" value="GGB38793.1"/>
    <property type="molecule type" value="Genomic_DNA"/>
</dbReference>
<dbReference type="PANTHER" id="PTHR35586:SF1">
    <property type="entry name" value="SLL1691 PROTEIN"/>
    <property type="match status" value="1"/>
</dbReference>